<gene>
    <name evidence="2" type="ORF">HAND00432_LOCUS26187</name>
</gene>
<proteinExistence type="predicted"/>
<evidence type="ECO:0000256" key="1">
    <source>
        <dbReference type="SAM" id="Phobius"/>
    </source>
</evidence>
<accession>A0A7S1EJG6</accession>
<sequence length="164" mass="17725">MGGSEGSDHSAKGAGAYSMEGVLESARATMAKANEQWRASGVPQKLSEMASWDAPWSVLTEEWVDWGAAKKIRAEHRLEVLGGVVSLAAAQSLLSPFRRRAFGRNLVVLGVPAVFVFFPDYAFAAALDWKKDAALDRALEGFPPLRWVTLGGRRGNTPPPAEDK</sequence>
<protein>
    <submittedName>
        <fullName evidence="2">Uncharacterized protein</fullName>
    </submittedName>
</protein>
<feature type="transmembrane region" description="Helical" evidence="1">
    <location>
        <begin position="106"/>
        <end position="127"/>
    </location>
</feature>
<name>A0A7S1EJG6_HEMAN</name>
<reference evidence="2" key="1">
    <citation type="submission" date="2021-01" db="EMBL/GenBank/DDBJ databases">
        <authorList>
            <person name="Corre E."/>
            <person name="Pelletier E."/>
            <person name="Niang G."/>
            <person name="Scheremetjew M."/>
            <person name="Finn R."/>
            <person name="Kale V."/>
            <person name="Holt S."/>
            <person name="Cochrane G."/>
            <person name="Meng A."/>
            <person name="Brown T."/>
            <person name="Cohen L."/>
        </authorList>
    </citation>
    <scope>NUCLEOTIDE SEQUENCE</scope>
    <source>
        <strain evidence="2">CCMP644</strain>
    </source>
</reference>
<organism evidence="2">
    <name type="scientific">Hemiselmis andersenii</name>
    <name type="common">Cryptophyte alga</name>
    <dbReference type="NCBI Taxonomy" id="464988"/>
    <lineage>
        <taxon>Eukaryota</taxon>
        <taxon>Cryptophyceae</taxon>
        <taxon>Cryptomonadales</taxon>
        <taxon>Hemiselmidaceae</taxon>
        <taxon>Hemiselmis</taxon>
    </lineage>
</organism>
<dbReference type="AlphaFoldDB" id="A0A7S1EJG6"/>
<keyword evidence="1" id="KW-0472">Membrane</keyword>
<dbReference type="EMBL" id="HBFX01043595">
    <property type="protein sequence ID" value="CAD8975182.1"/>
    <property type="molecule type" value="Transcribed_RNA"/>
</dbReference>
<keyword evidence="1" id="KW-1133">Transmembrane helix</keyword>
<evidence type="ECO:0000313" key="2">
    <source>
        <dbReference type="EMBL" id="CAD8975182.1"/>
    </source>
</evidence>
<keyword evidence="1" id="KW-0812">Transmembrane</keyword>